<feature type="transmembrane region" description="Helical" evidence="2">
    <location>
        <begin position="17"/>
        <end position="42"/>
    </location>
</feature>
<name>A0A3N4KIH1_9PEZI</name>
<dbReference type="Proteomes" id="UP000277580">
    <property type="component" value="Unassembled WGS sequence"/>
</dbReference>
<evidence type="ECO:0000256" key="1">
    <source>
        <dbReference type="SAM" id="MobiDB-lite"/>
    </source>
</evidence>
<dbReference type="OrthoDB" id="5420834at2759"/>
<gene>
    <name evidence="3" type="ORF">P167DRAFT_607177</name>
</gene>
<protein>
    <submittedName>
        <fullName evidence="3">Uncharacterized protein</fullName>
    </submittedName>
</protein>
<keyword evidence="2" id="KW-1133">Transmembrane helix</keyword>
<keyword evidence="2" id="KW-0812">Transmembrane</keyword>
<keyword evidence="4" id="KW-1185">Reference proteome</keyword>
<evidence type="ECO:0000313" key="4">
    <source>
        <dbReference type="Proteomes" id="UP000277580"/>
    </source>
</evidence>
<organism evidence="3 4">
    <name type="scientific">Morchella conica CCBAS932</name>
    <dbReference type="NCBI Taxonomy" id="1392247"/>
    <lineage>
        <taxon>Eukaryota</taxon>
        <taxon>Fungi</taxon>
        <taxon>Dikarya</taxon>
        <taxon>Ascomycota</taxon>
        <taxon>Pezizomycotina</taxon>
        <taxon>Pezizomycetes</taxon>
        <taxon>Pezizales</taxon>
        <taxon>Morchellaceae</taxon>
        <taxon>Morchella</taxon>
    </lineage>
</organism>
<dbReference type="EMBL" id="ML119143">
    <property type="protein sequence ID" value="RPB10364.1"/>
    <property type="molecule type" value="Genomic_DNA"/>
</dbReference>
<evidence type="ECO:0000256" key="2">
    <source>
        <dbReference type="SAM" id="Phobius"/>
    </source>
</evidence>
<proteinExistence type="predicted"/>
<accession>A0A3N4KIH1</accession>
<keyword evidence="2" id="KW-0472">Membrane</keyword>
<feature type="region of interest" description="Disordered" evidence="1">
    <location>
        <begin position="61"/>
        <end position="90"/>
    </location>
</feature>
<dbReference type="InParanoid" id="A0A3N4KIH1"/>
<dbReference type="AlphaFoldDB" id="A0A3N4KIH1"/>
<reference evidence="3 4" key="1">
    <citation type="journal article" date="2018" name="Nat. Ecol. Evol.">
        <title>Pezizomycetes genomes reveal the molecular basis of ectomycorrhizal truffle lifestyle.</title>
        <authorList>
            <person name="Murat C."/>
            <person name="Payen T."/>
            <person name="Noel B."/>
            <person name="Kuo A."/>
            <person name="Morin E."/>
            <person name="Chen J."/>
            <person name="Kohler A."/>
            <person name="Krizsan K."/>
            <person name="Balestrini R."/>
            <person name="Da Silva C."/>
            <person name="Montanini B."/>
            <person name="Hainaut M."/>
            <person name="Levati E."/>
            <person name="Barry K.W."/>
            <person name="Belfiori B."/>
            <person name="Cichocki N."/>
            <person name="Clum A."/>
            <person name="Dockter R.B."/>
            <person name="Fauchery L."/>
            <person name="Guy J."/>
            <person name="Iotti M."/>
            <person name="Le Tacon F."/>
            <person name="Lindquist E.A."/>
            <person name="Lipzen A."/>
            <person name="Malagnac F."/>
            <person name="Mello A."/>
            <person name="Molinier V."/>
            <person name="Miyauchi S."/>
            <person name="Poulain J."/>
            <person name="Riccioni C."/>
            <person name="Rubini A."/>
            <person name="Sitrit Y."/>
            <person name="Splivallo R."/>
            <person name="Traeger S."/>
            <person name="Wang M."/>
            <person name="Zifcakova L."/>
            <person name="Wipf D."/>
            <person name="Zambonelli A."/>
            <person name="Paolocci F."/>
            <person name="Nowrousian M."/>
            <person name="Ottonello S."/>
            <person name="Baldrian P."/>
            <person name="Spatafora J.W."/>
            <person name="Henrissat B."/>
            <person name="Nagy L.G."/>
            <person name="Aury J.M."/>
            <person name="Wincker P."/>
            <person name="Grigoriev I.V."/>
            <person name="Bonfante P."/>
            <person name="Martin F.M."/>
        </authorList>
    </citation>
    <scope>NUCLEOTIDE SEQUENCE [LARGE SCALE GENOMIC DNA]</scope>
    <source>
        <strain evidence="3 4">CCBAS932</strain>
    </source>
</reference>
<feature type="compositionally biased region" description="Basic and acidic residues" evidence="1">
    <location>
        <begin position="71"/>
        <end position="84"/>
    </location>
</feature>
<evidence type="ECO:0000313" key="3">
    <source>
        <dbReference type="EMBL" id="RPB10364.1"/>
    </source>
</evidence>
<sequence length="126" mass="14146">MPPTTQPQKQPPNAETIVISFLCGSLVLSFLLAAVAAVLKVYPKPPVVPFMKRILAKMRRTPPTPVQEELPEVRQREVHQRELPQRGVQQREAQPIEVQLVDVPFDFGLREDVESGIAYPPPVAFN</sequence>